<dbReference type="Proteomes" id="UP001139721">
    <property type="component" value="Unassembled WGS sequence"/>
</dbReference>
<evidence type="ECO:0000313" key="1">
    <source>
        <dbReference type="EMBL" id="MCL9684934.1"/>
    </source>
</evidence>
<dbReference type="Gene3D" id="3.30.429.10">
    <property type="entry name" value="Macrophage Migration Inhibitory Factor"/>
    <property type="match status" value="1"/>
</dbReference>
<proteinExistence type="predicted"/>
<evidence type="ECO:0000313" key="2">
    <source>
        <dbReference type="Proteomes" id="UP001139721"/>
    </source>
</evidence>
<dbReference type="GO" id="GO:0008704">
    <property type="term" value="F:5-carboxymethyl-2-hydroxymuconate delta-isomerase activity"/>
    <property type="evidence" value="ECO:0007669"/>
    <property type="project" value="InterPro"/>
</dbReference>
<dbReference type="SUPFAM" id="SSF55331">
    <property type="entry name" value="Tautomerase/MIF"/>
    <property type="match status" value="1"/>
</dbReference>
<gene>
    <name evidence="1" type="ORF">LOX96_12580</name>
</gene>
<comment type="caution">
    <text evidence="1">The sequence shown here is derived from an EMBL/GenBank/DDBJ whole genome shotgun (WGS) entry which is preliminary data.</text>
</comment>
<accession>A0A9X2IBH9</accession>
<organism evidence="1 2">
    <name type="scientific">Legionella maioricensis</name>
    <dbReference type="NCBI Taxonomy" id="2896528"/>
    <lineage>
        <taxon>Bacteria</taxon>
        <taxon>Pseudomonadati</taxon>
        <taxon>Pseudomonadota</taxon>
        <taxon>Gammaproteobacteria</taxon>
        <taxon>Legionellales</taxon>
        <taxon>Legionellaceae</taxon>
        <taxon>Legionella</taxon>
    </lineage>
</organism>
<dbReference type="CDD" id="cd00580">
    <property type="entry name" value="CHMI"/>
    <property type="match status" value="1"/>
</dbReference>
<keyword evidence="2" id="KW-1185">Reference proteome</keyword>
<protein>
    <submittedName>
        <fullName evidence="1">5-carboxymethyl-2-hydroxymuconate Delta-isomerase</fullName>
    </submittedName>
</protein>
<dbReference type="EMBL" id="JAJKBJ010000016">
    <property type="protein sequence ID" value="MCL9684934.1"/>
    <property type="molecule type" value="Genomic_DNA"/>
</dbReference>
<dbReference type="PANTHER" id="PTHR37950">
    <property type="entry name" value="4-HYDROXYPHENYLACETATE CATABOLISM PROTEIN"/>
    <property type="match status" value="1"/>
</dbReference>
<dbReference type="AlphaFoldDB" id="A0A9X2IBH9"/>
<dbReference type="InterPro" id="IPR014347">
    <property type="entry name" value="Tautomerase/MIF_sf"/>
</dbReference>
<dbReference type="PANTHER" id="PTHR37950:SF1">
    <property type="entry name" value="4-HYDROXYPHENYLACETATE CATABOLISM PROTEIN"/>
    <property type="match status" value="1"/>
</dbReference>
<reference evidence="1" key="1">
    <citation type="submission" date="2021-11" db="EMBL/GenBank/DDBJ databases">
        <title>Legionella maioricencis sp. nov., a new species isolated from hot water samples in Mallorca.</title>
        <authorList>
            <person name="Crespi S."/>
            <person name="Drasar V."/>
            <person name="Salva-Serra F."/>
            <person name="Jaen-Luchoro D."/>
            <person name="Pineiro-Iglesias B."/>
            <person name="Aliaga F."/>
            <person name="Fernandez-Juarez V."/>
            <person name="Coll G."/>
            <person name="Moore E.R.B."/>
            <person name="Bennasar-Figueras A."/>
        </authorList>
    </citation>
    <scope>NUCLEOTIDE SEQUENCE</scope>
    <source>
        <strain evidence="1">HCPI-6</strain>
    </source>
</reference>
<dbReference type="RefSeq" id="WP_250422713.1">
    <property type="nucleotide sequence ID" value="NZ_JAJKBJ010000016.1"/>
</dbReference>
<dbReference type="Pfam" id="PF02962">
    <property type="entry name" value="CHMI"/>
    <property type="match status" value="1"/>
</dbReference>
<sequence>MPHLTLEYSNNLRVTDRFNQLFDELHRLLAEELPTQLSSCKSRCIVHPLFFIGDQDEKNAFVHLTIKMLPGRADAKKKRLGEIILNILRVFFKSESTQLNLSLSVEILDLDNNYYKC</sequence>
<name>A0A9X2IBH9_9GAMM</name>
<dbReference type="InterPro" id="IPR004220">
    <property type="entry name" value="5-COMe_2-OHmuconate_Isoase"/>
</dbReference>